<dbReference type="InterPro" id="IPR003673">
    <property type="entry name" value="CoA-Trfase_fam_III"/>
</dbReference>
<accession>A0A2T0ZWW4</accession>
<sequence length="340" mass="37112">MLEGITVLEVGDEPAVRFCGWIFAMNGAAVTRLGQRTPSGRTDKWSDAYLNTHKVVQDSETLSKTGFQEMVAGADVVIGDSNIDWTLYAAVSAVTGTVDAFATDGPYAGWRGTELVYATLGGATGYTFTRDDEPVYGYGDRFQYLAGMYLYQSLCSCLLQADLNGPLEESYTTPRVRVSNFESVVSLLPYLTTQYEYNKVESTKEQSGPRFVSRCTDGFIVSYAGFAWEPIAKTLDRLDLLEDPRFVDNSARFENMATLGIVLDEWASNKTVAEACRAGAQYNVAITDIRSPEAALGDESLSQRGAWCDVEMDGRQGRVPAAPYTVDGGRPHISASEVVA</sequence>
<comment type="caution">
    <text evidence="1">The sequence shown here is derived from an EMBL/GenBank/DDBJ whole genome shotgun (WGS) entry which is preliminary data.</text>
</comment>
<dbReference type="Gene3D" id="3.30.1540.10">
    <property type="entry name" value="formyl-coa transferase, domain 3"/>
    <property type="match status" value="1"/>
</dbReference>
<gene>
    <name evidence="1" type="ORF">CLV47_11320</name>
</gene>
<evidence type="ECO:0000313" key="2">
    <source>
        <dbReference type="Proteomes" id="UP000237752"/>
    </source>
</evidence>
<name>A0A2T0ZWW4_9ACTN</name>
<dbReference type="OrthoDB" id="9797653at2"/>
<protein>
    <submittedName>
        <fullName evidence="1">Crotonobetainyl-CoA:carnitine CoA-transferase CaiB-like acyl-CoA transferase</fullName>
    </submittedName>
</protein>
<dbReference type="Pfam" id="PF02515">
    <property type="entry name" value="CoA_transf_3"/>
    <property type="match status" value="1"/>
</dbReference>
<dbReference type="RefSeq" id="WP_106349794.1">
    <property type="nucleotide sequence ID" value="NZ_PVUE01000013.1"/>
</dbReference>
<dbReference type="PANTHER" id="PTHR48228:SF5">
    <property type="entry name" value="ALPHA-METHYLACYL-COA RACEMASE"/>
    <property type="match status" value="1"/>
</dbReference>
<dbReference type="PANTHER" id="PTHR48228">
    <property type="entry name" value="SUCCINYL-COA--D-CITRAMALATE COA-TRANSFERASE"/>
    <property type="match status" value="1"/>
</dbReference>
<keyword evidence="1" id="KW-0808">Transferase</keyword>
<dbReference type="Gene3D" id="3.40.50.10540">
    <property type="entry name" value="Crotonobetainyl-coa:carnitine coa-transferase, domain 1"/>
    <property type="match status" value="1"/>
</dbReference>
<dbReference type="GO" id="GO:0016740">
    <property type="term" value="F:transferase activity"/>
    <property type="evidence" value="ECO:0007669"/>
    <property type="project" value="UniProtKB-KW"/>
</dbReference>
<dbReference type="AlphaFoldDB" id="A0A2T0ZWW4"/>
<dbReference type="SUPFAM" id="SSF89796">
    <property type="entry name" value="CoA-transferase family III (CaiB/BaiF)"/>
    <property type="match status" value="1"/>
</dbReference>
<reference evidence="1 2" key="1">
    <citation type="submission" date="2018-03" db="EMBL/GenBank/DDBJ databases">
        <title>Genomic Encyclopedia of Archaeal and Bacterial Type Strains, Phase II (KMG-II): from individual species to whole genera.</title>
        <authorList>
            <person name="Goeker M."/>
        </authorList>
    </citation>
    <scope>NUCLEOTIDE SEQUENCE [LARGE SCALE GENOMIC DNA]</scope>
    <source>
        <strain evidence="1 2">DSM 100065</strain>
    </source>
</reference>
<evidence type="ECO:0000313" key="1">
    <source>
        <dbReference type="EMBL" id="PRZ40855.1"/>
    </source>
</evidence>
<dbReference type="Proteomes" id="UP000237752">
    <property type="component" value="Unassembled WGS sequence"/>
</dbReference>
<keyword evidence="2" id="KW-1185">Reference proteome</keyword>
<dbReference type="InterPro" id="IPR050509">
    <property type="entry name" value="CoA-transferase_III"/>
</dbReference>
<dbReference type="EMBL" id="PVUE01000013">
    <property type="protein sequence ID" value="PRZ40855.1"/>
    <property type="molecule type" value="Genomic_DNA"/>
</dbReference>
<proteinExistence type="predicted"/>
<dbReference type="InterPro" id="IPR023606">
    <property type="entry name" value="CoA-Trfase_III_dom_1_sf"/>
</dbReference>
<dbReference type="InterPro" id="IPR044855">
    <property type="entry name" value="CoA-Trfase_III_dom3_sf"/>
</dbReference>
<organism evidence="1 2">
    <name type="scientific">Antricoccus suffuscus</name>
    <dbReference type="NCBI Taxonomy" id="1629062"/>
    <lineage>
        <taxon>Bacteria</taxon>
        <taxon>Bacillati</taxon>
        <taxon>Actinomycetota</taxon>
        <taxon>Actinomycetes</taxon>
        <taxon>Geodermatophilales</taxon>
        <taxon>Antricoccaceae</taxon>
        <taxon>Antricoccus</taxon>
    </lineage>
</organism>